<evidence type="ECO:0000313" key="1">
    <source>
        <dbReference type="EMBL" id="SBP33306.1"/>
    </source>
</evidence>
<name>A0A1A7YWT5_9TELE</name>
<gene>
    <name evidence="2" type="primary">Nfu_g_1_005526</name>
    <name evidence="1" type="synonym">PGF</name>
</gene>
<feature type="non-terminal residue" evidence="2">
    <location>
        <position position="1"/>
    </location>
</feature>
<accession>A0A1A7YWT5</accession>
<organism evidence="2">
    <name type="scientific">Iconisemion striatum</name>
    <dbReference type="NCBI Taxonomy" id="60296"/>
    <lineage>
        <taxon>Eukaryota</taxon>
        <taxon>Metazoa</taxon>
        <taxon>Chordata</taxon>
        <taxon>Craniata</taxon>
        <taxon>Vertebrata</taxon>
        <taxon>Euteleostomi</taxon>
        <taxon>Actinopterygii</taxon>
        <taxon>Neopterygii</taxon>
        <taxon>Teleostei</taxon>
        <taxon>Neoteleostei</taxon>
        <taxon>Acanthomorphata</taxon>
        <taxon>Ovalentaria</taxon>
        <taxon>Atherinomorphae</taxon>
        <taxon>Cyprinodontiformes</taxon>
        <taxon>Nothobranchiidae</taxon>
        <taxon>Iconisemion</taxon>
    </lineage>
</organism>
<sequence length="82" mass="8888">VHSINAFILQELLTHSSHMRSSIVCIRRNPGPTAPAYGSPHCLQTVTCAQCEPAFLCEELRAPVGNLGVLWLMPNILHGVGL</sequence>
<proteinExistence type="predicted"/>
<dbReference type="AlphaFoldDB" id="A0A1A7YWT5"/>
<dbReference type="EMBL" id="HADX01012379">
    <property type="protein sequence ID" value="SBP34611.1"/>
    <property type="molecule type" value="Transcribed_RNA"/>
</dbReference>
<evidence type="ECO:0000313" key="2">
    <source>
        <dbReference type="EMBL" id="SBP34611.1"/>
    </source>
</evidence>
<feature type="non-terminal residue" evidence="2">
    <location>
        <position position="82"/>
    </location>
</feature>
<protein>
    <submittedName>
        <fullName evidence="1">Placental growth factor</fullName>
    </submittedName>
</protein>
<dbReference type="EMBL" id="HADX01011074">
    <property type="protein sequence ID" value="SBP33306.1"/>
    <property type="molecule type" value="Transcribed_RNA"/>
</dbReference>
<reference evidence="2" key="1">
    <citation type="submission" date="2016-05" db="EMBL/GenBank/DDBJ databases">
        <authorList>
            <person name="Lavstsen T."/>
            <person name="Jespersen J.S."/>
        </authorList>
    </citation>
    <scope>NUCLEOTIDE SEQUENCE</scope>
    <source>
        <tissue evidence="2">Brain</tissue>
    </source>
</reference>
<reference evidence="2" key="2">
    <citation type="submission" date="2016-06" db="EMBL/GenBank/DDBJ databases">
        <title>The genome of a short-lived fish provides insights into sex chromosome evolution and the genetic control of aging.</title>
        <authorList>
            <person name="Reichwald K."/>
            <person name="Felder M."/>
            <person name="Petzold A."/>
            <person name="Koch P."/>
            <person name="Groth M."/>
            <person name="Platzer M."/>
        </authorList>
    </citation>
    <scope>NUCLEOTIDE SEQUENCE</scope>
    <source>
        <tissue evidence="2">Brain</tissue>
    </source>
</reference>